<feature type="repeat" description="ARM" evidence="8">
    <location>
        <begin position="145"/>
        <end position="176"/>
    </location>
</feature>
<gene>
    <name evidence="9" type="ORF">SO694_00022213</name>
</gene>
<evidence type="ECO:0000256" key="7">
    <source>
        <dbReference type="ARBA" id="ARBA00026209"/>
    </source>
</evidence>
<dbReference type="EMBL" id="JBBJCI010000231">
    <property type="protein sequence ID" value="KAK7237838.1"/>
    <property type="molecule type" value="Genomic_DNA"/>
</dbReference>
<dbReference type="Proteomes" id="UP001363151">
    <property type="component" value="Unassembled WGS sequence"/>
</dbReference>
<dbReference type="InterPro" id="IPR045156">
    <property type="entry name" value="Vac8"/>
</dbReference>
<dbReference type="SUPFAM" id="SSF48371">
    <property type="entry name" value="ARM repeat"/>
    <property type="match status" value="1"/>
</dbReference>
<evidence type="ECO:0000256" key="5">
    <source>
        <dbReference type="ARBA" id="ARBA00023136"/>
    </source>
</evidence>
<evidence type="ECO:0000256" key="3">
    <source>
        <dbReference type="ARBA" id="ARBA00022554"/>
    </source>
</evidence>
<comment type="similarity">
    <text evidence="2">Belongs to the beta-catenin family.</text>
</comment>
<evidence type="ECO:0000313" key="9">
    <source>
        <dbReference type="EMBL" id="KAK7237838.1"/>
    </source>
</evidence>
<sequence length="258" mass="26384">MGNSGKLKGNVGVFIKGSSMAEIEGLVRALREGDDAAKTAAARALGRLACGNFYQNGLIAEAGGIAPLVQLLHVGSAGAKNEALSTLRPLAACGNNVPIAEAGGIPLLVELLRDGSARAKLDAAWVLGHLAYDNAANAVAIAAAGGVPPLVDLLRNGSANAEFPASLALRGLTRDRFGVHDNDANAVAIALTVGLEALVQLARSGDVTVDNTWIVRNAGLPAKRKAALVVSALLRDCVPGEKRSQVRDLIRAVIGPCL</sequence>
<evidence type="ECO:0000256" key="1">
    <source>
        <dbReference type="ARBA" id="ARBA00004592"/>
    </source>
</evidence>
<dbReference type="InterPro" id="IPR011989">
    <property type="entry name" value="ARM-like"/>
</dbReference>
<keyword evidence="6" id="KW-0449">Lipoprotein</keyword>
<organism evidence="9 10">
    <name type="scientific">Aureococcus anophagefferens</name>
    <name type="common">Harmful bloom alga</name>
    <dbReference type="NCBI Taxonomy" id="44056"/>
    <lineage>
        <taxon>Eukaryota</taxon>
        <taxon>Sar</taxon>
        <taxon>Stramenopiles</taxon>
        <taxon>Ochrophyta</taxon>
        <taxon>Pelagophyceae</taxon>
        <taxon>Pelagomonadales</taxon>
        <taxon>Pelagomonadaceae</taxon>
        <taxon>Aureococcus</taxon>
    </lineage>
</organism>
<evidence type="ECO:0000256" key="6">
    <source>
        <dbReference type="ARBA" id="ARBA00023288"/>
    </source>
</evidence>
<comment type="subcellular location">
    <subcellularLocation>
        <location evidence="1">Vacuole membrane</location>
        <topology evidence="1">Lipid-anchor</topology>
    </subcellularLocation>
</comment>
<dbReference type="PANTHER" id="PTHR47249:SF1">
    <property type="entry name" value="VACUOLAR PROTEIN 8"/>
    <property type="match status" value="1"/>
</dbReference>
<dbReference type="Gene3D" id="1.25.10.10">
    <property type="entry name" value="Leucine-rich Repeat Variant"/>
    <property type="match status" value="2"/>
</dbReference>
<dbReference type="SMART" id="SM00185">
    <property type="entry name" value="ARM"/>
    <property type="match status" value="3"/>
</dbReference>
<protein>
    <recommendedName>
        <fullName evidence="7">Vacuolar protein 8</fullName>
    </recommendedName>
</protein>
<evidence type="ECO:0000256" key="8">
    <source>
        <dbReference type="PROSITE-ProRule" id="PRU00259"/>
    </source>
</evidence>
<dbReference type="PROSITE" id="PS50176">
    <property type="entry name" value="ARM_REPEAT"/>
    <property type="match status" value="2"/>
</dbReference>
<keyword evidence="5" id="KW-0472">Membrane</keyword>
<keyword evidence="4" id="KW-0677">Repeat</keyword>
<evidence type="ECO:0000256" key="2">
    <source>
        <dbReference type="ARBA" id="ARBA00005462"/>
    </source>
</evidence>
<dbReference type="InterPro" id="IPR000225">
    <property type="entry name" value="Armadillo"/>
</dbReference>
<comment type="caution">
    <text evidence="9">The sequence shown here is derived from an EMBL/GenBank/DDBJ whole genome shotgun (WGS) entry which is preliminary data.</text>
</comment>
<feature type="repeat" description="ARM" evidence="8">
    <location>
        <begin position="103"/>
        <end position="145"/>
    </location>
</feature>
<keyword evidence="10" id="KW-1185">Reference proteome</keyword>
<dbReference type="PANTHER" id="PTHR47249">
    <property type="entry name" value="VACUOLAR PROTEIN 8"/>
    <property type="match status" value="1"/>
</dbReference>
<name>A0ABR1FT49_AURAN</name>
<dbReference type="Pfam" id="PF00514">
    <property type="entry name" value="Arm"/>
    <property type="match status" value="2"/>
</dbReference>
<reference evidence="9 10" key="1">
    <citation type="submission" date="2024-03" db="EMBL/GenBank/DDBJ databases">
        <title>Aureococcus anophagefferens CCMP1851 and Kratosvirus quantuckense: Draft genome of a second virus-susceptible host strain in the model system.</title>
        <authorList>
            <person name="Chase E."/>
            <person name="Truchon A.R."/>
            <person name="Schepens W."/>
            <person name="Wilhelm S.W."/>
        </authorList>
    </citation>
    <scope>NUCLEOTIDE SEQUENCE [LARGE SCALE GENOMIC DNA]</scope>
    <source>
        <strain evidence="9 10">CCMP1851</strain>
    </source>
</reference>
<accession>A0ABR1FT49</accession>
<proteinExistence type="inferred from homology"/>
<dbReference type="InterPro" id="IPR016024">
    <property type="entry name" value="ARM-type_fold"/>
</dbReference>
<evidence type="ECO:0000313" key="10">
    <source>
        <dbReference type="Proteomes" id="UP001363151"/>
    </source>
</evidence>
<evidence type="ECO:0000256" key="4">
    <source>
        <dbReference type="ARBA" id="ARBA00022737"/>
    </source>
</evidence>
<keyword evidence="3" id="KW-0926">Vacuole</keyword>